<keyword evidence="2 4" id="KW-0378">Hydrolase</keyword>
<accession>A0A939BVB9</accession>
<reference evidence="4" key="1">
    <citation type="submission" date="2021-01" db="EMBL/GenBank/DDBJ databases">
        <title>Genomic Encyclopedia of Type Strains, Phase IV (KMG-IV): sequencing the most valuable type-strain genomes for metagenomic binning, comparative biology and taxonomic classification.</title>
        <authorList>
            <person name="Goeker M."/>
        </authorList>
    </citation>
    <scope>NUCLEOTIDE SEQUENCE</scope>
    <source>
        <strain evidence="4">DSM 25523</strain>
    </source>
</reference>
<dbReference type="PANTHER" id="PTHR48081:SF8">
    <property type="entry name" value="ALPHA_BETA HYDROLASE FOLD-3 DOMAIN-CONTAINING PROTEIN-RELATED"/>
    <property type="match status" value="1"/>
</dbReference>
<dbReference type="Pfam" id="PF07859">
    <property type="entry name" value="Abhydrolase_3"/>
    <property type="match status" value="1"/>
</dbReference>
<evidence type="ECO:0000256" key="2">
    <source>
        <dbReference type="ARBA" id="ARBA00022801"/>
    </source>
</evidence>
<dbReference type="InterPro" id="IPR013094">
    <property type="entry name" value="AB_hydrolase_3"/>
</dbReference>
<protein>
    <submittedName>
        <fullName evidence="4">Acetyl esterase</fullName>
        <ecNumber evidence="4">3.1.1.-</ecNumber>
    </submittedName>
</protein>
<organism evidence="4 5">
    <name type="scientific">Brevibacillus fulvus</name>
    <dbReference type="NCBI Taxonomy" id="1125967"/>
    <lineage>
        <taxon>Bacteria</taxon>
        <taxon>Bacillati</taxon>
        <taxon>Bacillota</taxon>
        <taxon>Bacilli</taxon>
        <taxon>Bacillales</taxon>
        <taxon>Paenibacillaceae</taxon>
        <taxon>Brevibacillus</taxon>
    </lineage>
</organism>
<evidence type="ECO:0000313" key="4">
    <source>
        <dbReference type="EMBL" id="MBM7590506.1"/>
    </source>
</evidence>
<dbReference type="GO" id="GO:0016787">
    <property type="term" value="F:hydrolase activity"/>
    <property type="evidence" value="ECO:0007669"/>
    <property type="project" value="UniProtKB-KW"/>
</dbReference>
<dbReference type="AlphaFoldDB" id="A0A939BVB9"/>
<keyword evidence="5" id="KW-1185">Reference proteome</keyword>
<evidence type="ECO:0000259" key="3">
    <source>
        <dbReference type="Pfam" id="PF07859"/>
    </source>
</evidence>
<gene>
    <name evidence="4" type="ORF">JOD01_002110</name>
</gene>
<dbReference type="SUPFAM" id="SSF53474">
    <property type="entry name" value="alpha/beta-Hydrolases"/>
    <property type="match status" value="1"/>
</dbReference>
<name>A0A939BVB9_9BACL</name>
<dbReference type="EMBL" id="JAFBEB010000006">
    <property type="protein sequence ID" value="MBM7590506.1"/>
    <property type="molecule type" value="Genomic_DNA"/>
</dbReference>
<comment type="similarity">
    <text evidence="1">Belongs to the 'GDXG' lipolytic enzyme family.</text>
</comment>
<dbReference type="FunFam" id="3.40.50.1820:FF:000089">
    <property type="entry name" value="Alpha/beta hydrolase"/>
    <property type="match status" value="1"/>
</dbReference>
<feature type="domain" description="Alpha/beta hydrolase fold-3" evidence="3">
    <location>
        <begin position="78"/>
        <end position="284"/>
    </location>
</feature>
<dbReference type="Proteomes" id="UP000717624">
    <property type="component" value="Unassembled WGS sequence"/>
</dbReference>
<sequence>MANLDPKAVNYLELFYQMPALHTLEPEAVRNLLAQTPTVEVELASVANIEDRMIVVDDNAQIKIRIYTPEGEGPFPLFVYYHGGGWVIGNLETADATCRQIANLTGSVVVSVDYRLAPEYKYPIPVRDSYEALKWVEQNAASLNGNAHKIAVGGDSAGGNLAAVAAMIARDQKGPAIAAQILVYPVTNLGYDTPSYEQFQSGYGLDKALMVWFGSHYIRTEADRQDKYIAPLLAEDLGQLPPALIIVAENDVLRDEGLAYAERLQQAGVQVETSYEHGLIHGYFTNMAVFPERIKQTVGKIAQFLKQTM</sequence>
<dbReference type="EC" id="3.1.1.-" evidence="4"/>
<dbReference type="InterPro" id="IPR029058">
    <property type="entry name" value="AB_hydrolase_fold"/>
</dbReference>
<evidence type="ECO:0000256" key="1">
    <source>
        <dbReference type="ARBA" id="ARBA00010515"/>
    </source>
</evidence>
<proteinExistence type="inferred from homology"/>
<dbReference type="RefSeq" id="WP_204518252.1">
    <property type="nucleotide sequence ID" value="NZ_BAABIN010000002.1"/>
</dbReference>
<dbReference type="InterPro" id="IPR050300">
    <property type="entry name" value="GDXG_lipolytic_enzyme"/>
</dbReference>
<dbReference type="Gene3D" id="3.40.50.1820">
    <property type="entry name" value="alpha/beta hydrolase"/>
    <property type="match status" value="1"/>
</dbReference>
<dbReference type="PANTHER" id="PTHR48081">
    <property type="entry name" value="AB HYDROLASE SUPERFAMILY PROTEIN C4A8.06C"/>
    <property type="match status" value="1"/>
</dbReference>
<evidence type="ECO:0000313" key="5">
    <source>
        <dbReference type="Proteomes" id="UP000717624"/>
    </source>
</evidence>
<comment type="caution">
    <text evidence="4">The sequence shown here is derived from an EMBL/GenBank/DDBJ whole genome shotgun (WGS) entry which is preliminary data.</text>
</comment>